<dbReference type="EMBL" id="CP013389">
    <property type="protein sequence ID" value="AOJ10548.1"/>
    <property type="molecule type" value="Genomic_DNA"/>
</dbReference>
<sequence>MSCSGFARFSVAGCSAAMPLYIFRALKIRMALKVSAVSTAIIGLSSIQLLMVLIVGARGAKKSAPRQSETCHSNVQTIGTI</sequence>
<feature type="transmembrane region" description="Helical" evidence="1">
    <location>
        <begin position="6"/>
        <end position="23"/>
    </location>
</feature>
<protein>
    <submittedName>
        <fullName evidence="2">Uncharacterized protein</fullName>
    </submittedName>
</protein>
<name>A0A1B4G3P6_9BURK</name>
<accession>A0A1B4G3P6</accession>
<evidence type="ECO:0000313" key="3">
    <source>
        <dbReference type="Proteomes" id="UP000067711"/>
    </source>
</evidence>
<evidence type="ECO:0000313" key="2">
    <source>
        <dbReference type="EMBL" id="AOJ10548.1"/>
    </source>
</evidence>
<dbReference type="Proteomes" id="UP000067711">
    <property type="component" value="Chromosome 1"/>
</dbReference>
<keyword evidence="1" id="KW-1133">Transmembrane helix</keyword>
<gene>
    <name evidence="2" type="ORF">WS71_25515</name>
</gene>
<feature type="transmembrane region" description="Helical" evidence="1">
    <location>
        <begin position="35"/>
        <end position="57"/>
    </location>
</feature>
<keyword evidence="1" id="KW-0472">Membrane</keyword>
<keyword evidence="1" id="KW-0812">Transmembrane</keyword>
<reference evidence="2 3" key="1">
    <citation type="submission" date="2015-12" db="EMBL/GenBank/DDBJ databases">
        <title>Diversity of Burkholderia near neighbor genomes.</title>
        <authorList>
            <person name="Sahl J."/>
            <person name="Wagner D."/>
            <person name="Keim P."/>
        </authorList>
    </citation>
    <scope>NUCLEOTIDE SEQUENCE [LARGE SCALE GENOMIC DNA]</scope>
    <source>
        <strain evidence="2 3">BDU8</strain>
    </source>
</reference>
<organism evidence="2 3">
    <name type="scientific">Burkholderia mayonis</name>
    <dbReference type="NCBI Taxonomy" id="1385591"/>
    <lineage>
        <taxon>Bacteria</taxon>
        <taxon>Pseudomonadati</taxon>
        <taxon>Pseudomonadota</taxon>
        <taxon>Betaproteobacteria</taxon>
        <taxon>Burkholderiales</taxon>
        <taxon>Burkholderiaceae</taxon>
        <taxon>Burkholderia</taxon>
        <taxon>pseudomallei group</taxon>
    </lineage>
</organism>
<dbReference type="AlphaFoldDB" id="A0A1B4G3P6"/>
<proteinExistence type="predicted"/>
<evidence type="ECO:0000256" key="1">
    <source>
        <dbReference type="SAM" id="Phobius"/>
    </source>
</evidence>